<dbReference type="InterPro" id="IPR018168">
    <property type="entry name" value="Ubi_Hdrlase_CS"/>
</dbReference>
<evidence type="ECO:0000256" key="5">
    <source>
        <dbReference type="ARBA" id="ARBA00022827"/>
    </source>
</evidence>
<dbReference type="Gene3D" id="3.50.50.60">
    <property type="entry name" value="FAD/NAD(P)-binding domain"/>
    <property type="match status" value="2"/>
</dbReference>
<dbReference type="InterPro" id="IPR051205">
    <property type="entry name" value="UbiH/COQ6_monooxygenase"/>
</dbReference>
<dbReference type="UniPathway" id="UPA00232"/>
<organism evidence="9 10">
    <name type="scientific">Vibrio ruber (strain DSM 16370 / JCM 11486 / BCRC 17186 / CECT 7878 / LMG 23124 / VR1)</name>
    <dbReference type="NCBI Taxonomy" id="1123498"/>
    <lineage>
        <taxon>Bacteria</taxon>
        <taxon>Pseudomonadati</taxon>
        <taxon>Pseudomonadota</taxon>
        <taxon>Gammaproteobacteria</taxon>
        <taxon>Vibrionales</taxon>
        <taxon>Vibrionaceae</taxon>
        <taxon>Vibrio</taxon>
    </lineage>
</organism>
<dbReference type="GO" id="GO:0008681">
    <property type="term" value="F:2-octaprenyl-6-methoxyphenol hydroxylase activity"/>
    <property type="evidence" value="ECO:0007669"/>
    <property type="project" value="InterPro"/>
</dbReference>
<comment type="pathway">
    <text evidence="2">Cofactor biosynthesis; ubiquinone biosynthesis.</text>
</comment>
<dbReference type="InterPro" id="IPR036188">
    <property type="entry name" value="FAD/NAD-bd_sf"/>
</dbReference>
<reference evidence="10" key="1">
    <citation type="submission" date="2017-02" db="EMBL/GenBank/DDBJ databases">
        <authorList>
            <person name="Rodrigo-Torres L."/>
            <person name="Arahal R.D."/>
            <person name="Lucena T."/>
        </authorList>
    </citation>
    <scope>NUCLEOTIDE SEQUENCE [LARGE SCALE GENOMIC DNA]</scope>
    <source>
        <strain evidence="10">CECT 7878</strain>
    </source>
</reference>
<dbReference type="NCBIfam" id="TIGR01988">
    <property type="entry name" value="Ubi-OHases"/>
    <property type="match status" value="1"/>
</dbReference>
<dbReference type="Pfam" id="PF01494">
    <property type="entry name" value="FAD_binding_3"/>
    <property type="match status" value="1"/>
</dbReference>
<keyword evidence="6 9" id="KW-0560">Oxidoreductase</keyword>
<comment type="cofactor">
    <cofactor evidence="1">
        <name>FAD</name>
        <dbReference type="ChEBI" id="CHEBI:57692"/>
    </cofactor>
</comment>
<keyword evidence="7" id="KW-0503">Monooxygenase</keyword>
<evidence type="ECO:0000313" key="9">
    <source>
        <dbReference type="EMBL" id="SJN53059.1"/>
    </source>
</evidence>
<evidence type="ECO:0000256" key="4">
    <source>
        <dbReference type="ARBA" id="ARBA00022630"/>
    </source>
</evidence>
<keyword evidence="10" id="KW-1185">Reference proteome</keyword>
<sequence>MVGKHITTENSRMKMFDVIISGGAMAGATLALALDASFGGKLRIAVVESCDFTAQAHPGFDARSIALSDGTVQILRAYQLWDAIEPYATPISRIHVSDRGHAGMTDLEAGRLGMSALGYVVELADVGQVYHRLLQERPAISLFCPATIHSVERTTDEVRVRLDEQSILHGKLLIAADGNASTCCRQLGIDPEIHDFEQVAVIANVELSQPHQGQAFERFTSCGPLALLPMTRQRMSMVWCVRPDSLADMTDQDDETFLARLQQTFGWRLGKMNRVGTRVAYPLKLTYRSRAVSHRFAIIGNAAQTLHPIAGQGFNLGIRDIATLVEEVRRHPDDVGCYAALSAFQHRRTPDRQKTMAMTSGLVHIFSNEWFPAVVGRNLGLMAIDNLPVLKQPLLTRTLGHVSR</sequence>
<evidence type="ECO:0000259" key="8">
    <source>
        <dbReference type="Pfam" id="PF01494"/>
    </source>
</evidence>
<accession>A0A1R4L9E5</accession>
<gene>
    <name evidence="9" type="primary">ubiH</name>
    <name evidence="9" type="ORF">VR7878_00162</name>
</gene>
<keyword evidence="4" id="KW-0285">Flavoprotein</keyword>
<name>A0A1R4L9E5_VIBR1</name>
<protein>
    <submittedName>
        <fullName evidence="9">2-octaprenyl-6-methoxyphenol hydroxylase</fullName>
        <ecNumber evidence="9">1.14.13.-</ecNumber>
    </submittedName>
</protein>
<dbReference type="InterPro" id="IPR002938">
    <property type="entry name" value="FAD-bd"/>
</dbReference>
<evidence type="ECO:0000256" key="6">
    <source>
        <dbReference type="ARBA" id="ARBA00023002"/>
    </source>
</evidence>
<evidence type="ECO:0000256" key="7">
    <source>
        <dbReference type="ARBA" id="ARBA00023033"/>
    </source>
</evidence>
<dbReference type="FunFam" id="3.50.50.60:FF:000123">
    <property type="entry name" value="2-octaprenyl-6-methoxyphenyl hydroxylase"/>
    <property type="match status" value="1"/>
</dbReference>
<dbReference type="STRING" id="1123498.VR7878_00162"/>
<dbReference type="PRINTS" id="PR00420">
    <property type="entry name" value="RNGMNOXGNASE"/>
</dbReference>
<dbReference type="AlphaFoldDB" id="A0A1R4L9E5"/>
<keyword evidence="5" id="KW-0274">FAD</keyword>
<dbReference type="EC" id="1.14.13.-" evidence="9"/>
<feature type="domain" description="FAD-binding" evidence="8">
    <location>
        <begin position="16"/>
        <end position="355"/>
    </location>
</feature>
<dbReference type="InterPro" id="IPR010971">
    <property type="entry name" value="UbiH/COQ6"/>
</dbReference>
<evidence type="ECO:0000256" key="3">
    <source>
        <dbReference type="ARBA" id="ARBA00005349"/>
    </source>
</evidence>
<dbReference type="InterPro" id="IPR011295">
    <property type="entry name" value="UbiH"/>
</dbReference>
<evidence type="ECO:0000313" key="10">
    <source>
        <dbReference type="Proteomes" id="UP000188276"/>
    </source>
</evidence>
<dbReference type="Proteomes" id="UP000188276">
    <property type="component" value="Unassembled WGS sequence"/>
</dbReference>
<comment type="similarity">
    <text evidence="3">Belongs to the UbiH/COQ6 family.</text>
</comment>
<dbReference type="PROSITE" id="PS01304">
    <property type="entry name" value="UBIH"/>
    <property type="match status" value="1"/>
</dbReference>
<dbReference type="SUPFAM" id="SSF51905">
    <property type="entry name" value="FAD/NAD(P)-binding domain"/>
    <property type="match status" value="1"/>
</dbReference>
<dbReference type="PANTHER" id="PTHR43876:SF8">
    <property type="entry name" value="2-OCTAPRENYL-6-METHOXYPHENOL HYDROXYLASE"/>
    <property type="match status" value="1"/>
</dbReference>
<dbReference type="EMBL" id="FULE01000005">
    <property type="protein sequence ID" value="SJN53059.1"/>
    <property type="molecule type" value="Genomic_DNA"/>
</dbReference>
<dbReference type="NCBIfam" id="TIGR01984">
    <property type="entry name" value="UbiH"/>
    <property type="match status" value="1"/>
</dbReference>
<evidence type="ECO:0000256" key="2">
    <source>
        <dbReference type="ARBA" id="ARBA00004749"/>
    </source>
</evidence>
<dbReference type="PANTHER" id="PTHR43876">
    <property type="entry name" value="UBIQUINONE BIOSYNTHESIS MONOOXYGENASE COQ6, MITOCHONDRIAL"/>
    <property type="match status" value="1"/>
</dbReference>
<dbReference type="GO" id="GO:0006744">
    <property type="term" value="P:ubiquinone biosynthetic process"/>
    <property type="evidence" value="ECO:0007669"/>
    <property type="project" value="UniProtKB-UniPathway"/>
</dbReference>
<evidence type="ECO:0000256" key="1">
    <source>
        <dbReference type="ARBA" id="ARBA00001974"/>
    </source>
</evidence>
<dbReference type="NCBIfam" id="NF004356">
    <property type="entry name" value="PRK05732.1"/>
    <property type="match status" value="1"/>
</dbReference>
<dbReference type="GO" id="GO:0071949">
    <property type="term" value="F:FAD binding"/>
    <property type="evidence" value="ECO:0007669"/>
    <property type="project" value="InterPro"/>
</dbReference>
<proteinExistence type="inferred from homology"/>